<evidence type="ECO:0000256" key="5">
    <source>
        <dbReference type="ARBA" id="ARBA00023002"/>
    </source>
</evidence>
<dbReference type="InterPro" id="IPR051914">
    <property type="entry name" value="FAD-linked_OxidoTrans_Type4"/>
</dbReference>
<evidence type="ECO:0000256" key="2">
    <source>
        <dbReference type="ARBA" id="ARBA00008000"/>
    </source>
</evidence>
<dbReference type="InterPro" id="IPR016169">
    <property type="entry name" value="FAD-bd_PCMH_sub2"/>
</dbReference>
<dbReference type="FunFam" id="1.10.45.10:FF:000001">
    <property type="entry name" value="D-lactate dehydrogenase mitochondrial"/>
    <property type="match status" value="1"/>
</dbReference>
<dbReference type="AlphaFoldDB" id="A0A508ARH4"/>
<dbReference type="PANTHER" id="PTHR42934">
    <property type="entry name" value="GLYCOLATE OXIDASE SUBUNIT GLCD"/>
    <property type="match status" value="1"/>
</dbReference>
<evidence type="ECO:0000256" key="4">
    <source>
        <dbReference type="ARBA" id="ARBA00022827"/>
    </source>
</evidence>
<feature type="region of interest" description="Disordered" evidence="6">
    <location>
        <begin position="1"/>
        <end position="20"/>
    </location>
</feature>
<dbReference type="Gene3D" id="1.10.45.10">
    <property type="entry name" value="Vanillyl-alcohol Oxidase, Chain A, domain 4"/>
    <property type="match status" value="1"/>
</dbReference>
<evidence type="ECO:0000313" key="8">
    <source>
        <dbReference type="Proteomes" id="UP000320431"/>
    </source>
</evidence>
<evidence type="ECO:0000256" key="6">
    <source>
        <dbReference type="SAM" id="MobiDB-lite"/>
    </source>
</evidence>
<dbReference type="Proteomes" id="UP000320431">
    <property type="component" value="Unassembled WGS sequence"/>
</dbReference>
<dbReference type="SUPFAM" id="SSF56176">
    <property type="entry name" value="FAD-binding/transporter-associated domain-like"/>
    <property type="match status" value="1"/>
</dbReference>
<dbReference type="SUPFAM" id="SSF55103">
    <property type="entry name" value="FAD-linked oxidases, C-terminal domain"/>
    <property type="match status" value="1"/>
</dbReference>
<reference evidence="7 8" key="1">
    <citation type="submission" date="2019-10" db="EMBL/GenBank/DDBJ databases">
        <title>Lysobacter alkalisoli sp. nov., isolated from saline-alkaline soil.</title>
        <authorList>
            <person name="Sun J.-Q."/>
        </authorList>
    </citation>
    <scope>NUCLEOTIDE SEQUENCE [LARGE SCALE GENOMIC DNA]</scope>
    <source>
        <strain evidence="7 8">KCTC 42381</strain>
    </source>
</reference>
<dbReference type="InterPro" id="IPR004113">
    <property type="entry name" value="FAD-bd_oxidored_4_C"/>
</dbReference>
<comment type="cofactor">
    <cofactor evidence="1">
        <name>FAD</name>
        <dbReference type="ChEBI" id="CHEBI:57692"/>
    </cofactor>
</comment>
<sequence>MRSGTAAPATRCCSPRSWARSPHRSTAACARNRRWPRPGYSPAPFPTRCSTPSPTVASAWRCGGRGRRHANSRPGVRSRCRRSAPASSASAAWRTDPAERLTYAYDNSRREALPDAVALPTDAAQVLALVRACRRHRVPVVARGRGTNTTGAAVPVAGGVAVSFERMNRILQIRPGDRCAVVEPGVLNGDLQAALRAHGLFWPPDPTSASYCTIGGNLACNAGGPRAVKYGASRDNVLALTAVSGGGELIRCGSATTKGSTGYDLQRLLVGSEGTLALIVEATLRLVPLPPERRAVRAIYRDVASAAQAVARLMAQPVTPSMLEFMDHHAVRLARDVGGARLPADAGALLMIEADGDADTLPAALAALIRAAGGDGLVSLDAAEDETARAALWAARKALSPALRTLAPGKINEDVVVPVSRIPDLVEGVQRLADEFALPIVCFGHAGNGNLHVNLMYDPADDDQRARAQAAMARVFALAVALGGTLSGEHGIGLAKREFMPQAIDAPTLALMRAIKAQFDPDGILNPGKLLPP</sequence>
<dbReference type="PANTHER" id="PTHR42934:SF2">
    <property type="entry name" value="GLYCOLATE OXIDASE SUBUNIT GLCD"/>
    <property type="match status" value="1"/>
</dbReference>
<dbReference type="InterPro" id="IPR016171">
    <property type="entry name" value="Vanillyl_alc_oxidase_C-sub2"/>
</dbReference>
<name>A0A508ARH4_9GAMM</name>
<dbReference type="InterPro" id="IPR016164">
    <property type="entry name" value="FAD-linked_Oxase-like_C"/>
</dbReference>
<evidence type="ECO:0000256" key="3">
    <source>
        <dbReference type="ARBA" id="ARBA00022630"/>
    </source>
</evidence>
<proteinExistence type="inferred from homology"/>
<evidence type="ECO:0000313" key="7">
    <source>
        <dbReference type="EMBL" id="KAB8183250.1"/>
    </source>
</evidence>
<dbReference type="GO" id="GO:0071949">
    <property type="term" value="F:FAD binding"/>
    <property type="evidence" value="ECO:0007669"/>
    <property type="project" value="InterPro"/>
</dbReference>
<feature type="compositionally biased region" description="Low complexity" evidence="6">
    <location>
        <begin position="83"/>
        <end position="93"/>
    </location>
</feature>
<dbReference type="InterPro" id="IPR016166">
    <property type="entry name" value="FAD-bd_PCMH"/>
</dbReference>
<keyword evidence="3" id="KW-0285">Flavoprotein</keyword>
<feature type="region of interest" description="Disordered" evidence="6">
    <location>
        <begin position="63"/>
        <end position="93"/>
    </location>
</feature>
<comment type="similarity">
    <text evidence="2">Belongs to the FAD-binding oxidoreductase/transferase type 4 family.</text>
</comment>
<keyword evidence="5" id="KW-0560">Oxidoreductase</keyword>
<dbReference type="InterPro" id="IPR036318">
    <property type="entry name" value="FAD-bd_PCMH-like_sf"/>
</dbReference>
<dbReference type="FunFam" id="3.30.70.2740:FF:000001">
    <property type="entry name" value="D-lactate dehydrogenase mitochondrial"/>
    <property type="match status" value="1"/>
</dbReference>
<dbReference type="Gene3D" id="3.30.465.10">
    <property type="match status" value="1"/>
</dbReference>
<dbReference type="InterPro" id="IPR006094">
    <property type="entry name" value="Oxid_FAD_bind_N"/>
</dbReference>
<keyword evidence="4" id="KW-0274">FAD</keyword>
<dbReference type="Pfam" id="PF02913">
    <property type="entry name" value="FAD-oxidase_C"/>
    <property type="match status" value="1"/>
</dbReference>
<evidence type="ECO:0000256" key="1">
    <source>
        <dbReference type="ARBA" id="ARBA00001974"/>
    </source>
</evidence>
<dbReference type="EMBL" id="VICD02000190">
    <property type="protein sequence ID" value="KAB8183250.1"/>
    <property type="molecule type" value="Genomic_DNA"/>
</dbReference>
<protein>
    <submittedName>
        <fullName evidence="7">FAD-binding protein</fullName>
    </submittedName>
</protein>
<organism evidence="7 8">
    <name type="scientific">Marilutibacter maris</name>
    <dbReference type="NCBI Taxonomy" id="1605891"/>
    <lineage>
        <taxon>Bacteria</taxon>
        <taxon>Pseudomonadati</taxon>
        <taxon>Pseudomonadota</taxon>
        <taxon>Gammaproteobacteria</taxon>
        <taxon>Lysobacterales</taxon>
        <taxon>Lysobacteraceae</taxon>
        <taxon>Marilutibacter</taxon>
    </lineage>
</organism>
<accession>A0A508ARH4</accession>
<gene>
    <name evidence="7" type="ORF">FKV24_011140</name>
</gene>
<feature type="compositionally biased region" description="Basic residues" evidence="6">
    <location>
        <begin position="64"/>
        <end position="82"/>
    </location>
</feature>
<dbReference type="GO" id="GO:0016491">
    <property type="term" value="F:oxidoreductase activity"/>
    <property type="evidence" value="ECO:0007669"/>
    <property type="project" value="UniProtKB-KW"/>
</dbReference>
<dbReference type="Pfam" id="PF01565">
    <property type="entry name" value="FAD_binding_4"/>
    <property type="match status" value="1"/>
</dbReference>
<dbReference type="PROSITE" id="PS51387">
    <property type="entry name" value="FAD_PCMH"/>
    <property type="match status" value="1"/>
</dbReference>
<comment type="caution">
    <text evidence="7">The sequence shown here is derived from an EMBL/GenBank/DDBJ whole genome shotgun (WGS) entry which is preliminary data.</text>
</comment>
<dbReference type="Gene3D" id="3.30.70.2740">
    <property type="match status" value="1"/>
</dbReference>